<dbReference type="GeneID" id="64661860"/>
<comment type="caution">
    <text evidence="1">The sequence shown here is derived from an EMBL/GenBank/DDBJ whole genome shotgun (WGS) entry which is preliminary data.</text>
</comment>
<dbReference type="Proteomes" id="UP001195769">
    <property type="component" value="Unassembled WGS sequence"/>
</dbReference>
<proteinExistence type="predicted"/>
<organism evidence="1 2">
    <name type="scientific">Suillus fuscotomentosus</name>
    <dbReference type="NCBI Taxonomy" id="1912939"/>
    <lineage>
        <taxon>Eukaryota</taxon>
        <taxon>Fungi</taxon>
        <taxon>Dikarya</taxon>
        <taxon>Basidiomycota</taxon>
        <taxon>Agaricomycotina</taxon>
        <taxon>Agaricomycetes</taxon>
        <taxon>Agaricomycetidae</taxon>
        <taxon>Boletales</taxon>
        <taxon>Suillineae</taxon>
        <taxon>Suillaceae</taxon>
        <taxon>Suillus</taxon>
    </lineage>
</organism>
<accession>A0AAD4E0C7</accession>
<evidence type="ECO:0000313" key="2">
    <source>
        <dbReference type="Proteomes" id="UP001195769"/>
    </source>
</evidence>
<name>A0AAD4E0C7_9AGAM</name>
<evidence type="ECO:0000313" key="1">
    <source>
        <dbReference type="EMBL" id="KAG1897215.1"/>
    </source>
</evidence>
<gene>
    <name evidence="1" type="ORF">F5891DRAFT_1192148</name>
</gene>
<reference evidence="1" key="1">
    <citation type="journal article" date="2020" name="New Phytol.">
        <title>Comparative genomics reveals dynamic genome evolution in host specialist ectomycorrhizal fungi.</title>
        <authorList>
            <person name="Lofgren L.A."/>
            <person name="Nguyen N.H."/>
            <person name="Vilgalys R."/>
            <person name="Ruytinx J."/>
            <person name="Liao H.L."/>
            <person name="Branco S."/>
            <person name="Kuo A."/>
            <person name="LaButti K."/>
            <person name="Lipzen A."/>
            <person name="Andreopoulos W."/>
            <person name="Pangilinan J."/>
            <person name="Riley R."/>
            <person name="Hundley H."/>
            <person name="Na H."/>
            <person name="Barry K."/>
            <person name="Grigoriev I.V."/>
            <person name="Stajich J.E."/>
            <person name="Kennedy P.G."/>
        </authorList>
    </citation>
    <scope>NUCLEOTIDE SEQUENCE</scope>
    <source>
        <strain evidence="1">FC203</strain>
    </source>
</reference>
<keyword evidence="2" id="KW-1185">Reference proteome</keyword>
<dbReference type="RefSeq" id="XP_041222791.1">
    <property type="nucleotide sequence ID" value="XM_041367562.1"/>
</dbReference>
<dbReference type="EMBL" id="JABBWK010000048">
    <property type="protein sequence ID" value="KAG1897215.1"/>
    <property type="molecule type" value="Genomic_DNA"/>
</dbReference>
<protein>
    <submittedName>
        <fullName evidence="1">Uncharacterized protein</fullName>
    </submittedName>
</protein>
<sequence>MPSTSTINMFEDNILIEIDGVASTWDTYCLGLNIVTPGSKRVIFRFKDIGKAIREGSSDSGHITNEVSSTLKADNVKTEPDLVETCVKFEEDDKDSINSVNVSPCNLLSRRCGNPNARPTDPFAPWRYSVRPFDWSNIPSEAAKRKALHQDIKDYACKRRKL</sequence>
<dbReference type="AlphaFoldDB" id="A0AAD4E0C7"/>